<evidence type="ECO:0000313" key="1">
    <source>
        <dbReference type="EMBL" id="MVA95887.1"/>
    </source>
</evidence>
<dbReference type="InterPro" id="IPR036388">
    <property type="entry name" value="WH-like_DNA-bd_sf"/>
</dbReference>
<name>A0A844QAE6_9HYPH</name>
<evidence type="ECO:0000313" key="2">
    <source>
        <dbReference type="Proteomes" id="UP000463224"/>
    </source>
</evidence>
<dbReference type="InterPro" id="IPR036390">
    <property type="entry name" value="WH_DNA-bd_sf"/>
</dbReference>
<reference evidence="1 2" key="1">
    <citation type="submission" date="2019-12" db="EMBL/GenBank/DDBJ databases">
        <title>Nitratireductor arenosus sp. nov., Isolated from sea sand, Jeju island, South Korea.</title>
        <authorList>
            <person name="Kim W."/>
        </authorList>
    </citation>
    <scope>NUCLEOTIDE SEQUENCE [LARGE SCALE GENOMIC DNA]</scope>
    <source>
        <strain evidence="1 2">CAU 1489</strain>
    </source>
</reference>
<gene>
    <name evidence="1" type="ORF">GN330_01285</name>
</gene>
<keyword evidence="2" id="KW-1185">Reference proteome</keyword>
<dbReference type="SUPFAM" id="SSF46785">
    <property type="entry name" value="Winged helix' DNA-binding domain"/>
    <property type="match status" value="1"/>
</dbReference>
<sequence length="216" mass="24210">MEQTSDSDEPILRFLKFRGPQSTGALARHLAVTGPGVRKLLNNLLARGLVSYQDEAGAVGRPRRIWRLTEAAQSRFPDMHAALTVEIIQTIRTLFGQAGLDRLIDDRARDTENRYHAALRATPDLETRLDRLVALRTKEGYMAEWEPVAPDTYLLVENHCPICAAARNCQGFCRSELDMFRRALGPEATVERTEHLLAGARRCAYLVTARSTHVDA</sequence>
<organism evidence="1 2">
    <name type="scientific">Nitratireductor arenosus</name>
    <dbReference type="NCBI Taxonomy" id="2682096"/>
    <lineage>
        <taxon>Bacteria</taxon>
        <taxon>Pseudomonadati</taxon>
        <taxon>Pseudomonadota</taxon>
        <taxon>Alphaproteobacteria</taxon>
        <taxon>Hyphomicrobiales</taxon>
        <taxon>Phyllobacteriaceae</taxon>
        <taxon>Nitratireductor</taxon>
    </lineage>
</organism>
<dbReference type="EMBL" id="WPHG01000001">
    <property type="protein sequence ID" value="MVA95887.1"/>
    <property type="molecule type" value="Genomic_DNA"/>
</dbReference>
<accession>A0A844QAE6</accession>
<comment type="caution">
    <text evidence="1">The sequence shown here is derived from an EMBL/GenBank/DDBJ whole genome shotgun (WGS) entry which is preliminary data.</text>
</comment>
<dbReference type="Gene3D" id="1.10.10.10">
    <property type="entry name" value="Winged helix-like DNA-binding domain superfamily/Winged helix DNA-binding domain"/>
    <property type="match status" value="1"/>
</dbReference>
<protein>
    <submittedName>
        <fullName evidence="1">MarR family transcriptional regulator</fullName>
    </submittedName>
</protein>
<dbReference type="AlphaFoldDB" id="A0A844QAE6"/>
<dbReference type="Proteomes" id="UP000463224">
    <property type="component" value="Unassembled WGS sequence"/>
</dbReference>
<proteinExistence type="predicted"/>
<dbReference type="RefSeq" id="WP_156710760.1">
    <property type="nucleotide sequence ID" value="NZ_WPHG01000001.1"/>
</dbReference>